<feature type="compositionally biased region" description="Low complexity" evidence="2">
    <location>
        <begin position="32"/>
        <end position="43"/>
    </location>
</feature>
<dbReference type="EMBL" id="FR824081">
    <property type="protein sequence ID" value="CCA17503.1"/>
    <property type="molecule type" value="Genomic_DNA"/>
</dbReference>
<dbReference type="PANTHER" id="PTHR22997:SF0">
    <property type="entry name" value="PIH1 DOMAIN-CONTAINING PROTEIN 1"/>
    <property type="match status" value="1"/>
</dbReference>
<evidence type="ECO:0000313" key="4">
    <source>
        <dbReference type="EMBL" id="CCA17503.1"/>
    </source>
</evidence>
<dbReference type="GO" id="GO:0005737">
    <property type="term" value="C:cytoplasm"/>
    <property type="evidence" value="ECO:0007669"/>
    <property type="project" value="TreeGrafter"/>
</dbReference>
<evidence type="ECO:0000259" key="3">
    <source>
        <dbReference type="Pfam" id="PF08190"/>
    </source>
</evidence>
<evidence type="ECO:0000256" key="2">
    <source>
        <dbReference type="SAM" id="MobiDB-lite"/>
    </source>
</evidence>
<dbReference type="InterPro" id="IPR050734">
    <property type="entry name" value="PIH1/Kintoun_subfamily"/>
</dbReference>
<feature type="domain" description="PIH1 N-terminal" evidence="3">
    <location>
        <begin position="85"/>
        <end position="230"/>
    </location>
</feature>
<dbReference type="AlphaFoldDB" id="F0W8P6"/>
<organism evidence="4">
    <name type="scientific">Albugo laibachii Nc14</name>
    <dbReference type="NCBI Taxonomy" id="890382"/>
    <lineage>
        <taxon>Eukaryota</taxon>
        <taxon>Sar</taxon>
        <taxon>Stramenopiles</taxon>
        <taxon>Oomycota</taxon>
        <taxon>Peronosporomycetes</taxon>
        <taxon>Albuginales</taxon>
        <taxon>Albuginaceae</taxon>
        <taxon>Albugo</taxon>
    </lineage>
</organism>
<feature type="compositionally biased region" description="Basic and acidic residues" evidence="2">
    <location>
        <begin position="471"/>
        <end position="502"/>
    </location>
</feature>
<dbReference type="Pfam" id="PF08190">
    <property type="entry name" value="PIH1"/>
    <property type="match status" value="1"/>
</dbReference>
<proteinExistence type="inferred from homology"/>
<comment type="similarity">
    <text evidence="1">Belongs to the PIH1 family.</text>
</comment>
<accession>F0W8P6</accession>
<reference evidence="4" key="2">
    <citation type="submission" date="2011-02" db="EMBL/GenBank/DDBJ databases">
        <authorList>
            <person name="MacLean D."/>
        </authorList>
    </citation>
    <scope>NUCLEOTIDE SEQUENCE</scope>
</reference>
<name>F0W8P6_9STRA</name>
<reference evidence="4" key="1">
    <citation type="journal article" date="2011" name="PLoS Biol.">
        <title>Gene gain and loss during evolution of obligate parasitism in the white rust pathogen of Arabidopsis thaliana.</title>
        <authorList>
            <person name="Kemen E."/>
            <person name="Gardiner A."/>
            <person name="Schultz-Larsen T."/>
            <person name="Kemen A.C."/>
            <person name="Balmuth A.L."/>
            <person name="Robert-Seilaniantz A."/>
            <person name="Bailey K."/>
            <person name="Holub E."/>
            <person name="Studholme D.J."/>
            <person name="Maclean D."/>
            <person name="Jones J.D."/>
        </authorList>
    </citation>
    <scope>NUCLEOTIDE SEQUENCE</scope>
</reference>
<dbReference type="HOGENOM" id="CLU_478591_0_0_1"/>
<feature type="region of interest" description="Disordered" evidence="2">
    <location>
        <begin position="471"/>
        <end position="504"/>
    </location>
</feature>
<evidence type="ECO:0000256" key="1">
    <source>
        <dbReference type="ARBA" id="ARBA00008511"/>
    </source>
</evidence>
<feature type="region of interest" description="Disordered" evidence="2">
    <location>
        <begin position="29"/>
        <end position="78"/>
    </location>
</feature>
<protein>
    <submittedName>
        <fullName evidence="4">Uncharacterized protein AlNc14C36G3172</fullName>
    </submittedName>
</protein>
<gene>
    <name evidence="4" type="primary">AlNc14C36G3172</name>
    <name evidence="4" type="ORF">ALNC14_036460</name>
</gene>
<sequence length="584" mass="66747">MDSEVEQFADYLDELQHSDPKAYKDLVTTMQSSPNPSASSALLRDPGSLLQGLKEKKQDSNAANAPFVPQFPGSKVMDEDGLRENQKGIYIEVEPGFVMKTQNVETEMKVFVNFCHSEMIQSFSEQKRLDAEGIEQIGLHVPLSIGPPHQVKDMKGIASIAYDVGVNSKVVQDCKNDRIGTFRNFVCELAIEYIEKKYKCKLDPRYKLPRLTYRGELPPPKHYIRQQRSPKIEVVSDPTQPKTRPKITAVKTTQQLHSADVILEIEDENNSSFKCTRIAAADGGNALAEEELITMEKKKLKIYVRLHQESPACSIDDIKIELQPEFIRVRIPHYHVYESFLPFPIVLSQAKAIFDPDRKSLILTLPIDTVWTTDKPDAGSNPWLLANALGTTCDEETRSQDKAKQGDEEQSLLDLFHLKKQELEADLRSEYPDVRWSAVEEAVDPVTEDEELPEDKFHRLDMMSLHILEQRRRERESRQQEAEEKRAKERQETLEKHQKAADAGKTWQEMYPTEPETTYLNMDELMDKEKACGNEGAIIDETQNNIDEFCVTSEEAIQAAEEWNKSKECREMSFHAAPLGFEIL</sequence>
<dbReference type="InterPro" id="IPR012981">
    <property type="entry name" value="PIH1_N"/>
</dbReference>
<dbReference type="PANTHER" id="PTHR22997">
    <property type="entry name" value="PIH1 DOMAIN-CONTAINING PROTEIN 1"/>
    <property type="match status" value="1"/>
</dbReference>